<name>A0A382HKU4_9ZZZZ</name>
<keyword evidence="1" id="KW-0560">Oxidoreductase</keyword>
<reference evidence="3" key="1">
    <citation type="submission" date="2018-05" db="EMBL/GenBank/DDBJ databases">
        <authorList>
            <person name="Lanie J.A."/>
            <person name="Ng W.-L."/>
            <person name="Kazmierczak K.M."/>
            <person name="Andrzejewski T.M."/>
            <person name="Davidsen T.M."/>
            <person name="Wayne K.J."/>
            <person name="Tettelin H."/>
            <person name="Glass J.I."/>
            <person name="Rusch D."/>
            <person name="Podicherti R."/>
            <person name="Tsui H.-C.T."/>
            <person name="Winkler M.E."/>
        </authorList>
    </citation>
    <scope>NUCLEOTIDE SEQUENCE</scope>
</reference>
<evidence type="ECO:0000259" key="2">
    <source>
        <dbReference type="Pfam" id="PF00296"/>
    </source>
</evidence>
<dbReference type="InterPro" id="IPR050564">
    <property type="entry name" value="F420-G6PD/mer"/>
</dbReference>
<evidence type="ECO:0000256" key="1">
    <source>
        <dbReference type="ARBA" id="ARBA00023002"/>
    </source>
</evidence>
<dbReference type="InterPro" id="IPR011251">
    <property type="entry name" value="Luciferase-like_dom"/>
</dbReference>
<dbReference type="EMBL" id="UINC01061806">
    <property type="protein sequence ID" value="SVB87762.1"/>
    <property type="molecule type" value="Genomic_DNA"/>
</dbReference>
<proteinExistence type="predicted"/>
<dbReference type="Pfam" id="PF00296">
    <property type="entry name" value="Bac_luciferase"/>
    <property type="match status" value="1"/>
</dbReference>
<evidence type="ECO:0000313" key="3">
    <source>
        <dbReference type="EMBL" id="SVB87762.1"/>
    </source>
</evidence>
<accession>A0A382HKU4</accession>
<feature type="domain" description="Luciferase-like" evidence="2">
    <location>
        <begin position="16"/>
        <end position="288"/>
    </location>
</feature>
<dbReference type="PANTHER" id="PTHR43244">
    <property type="match status" value="1"/>
</dbReference>
<dbReference type="AlphaFoldDB" id="A0A382HKU4"/>
<gene>
    <name evidence="3" type="ORF">METZ01_LOCUS240616</name>
</gene>
<dbReference type="PANTHER" id="PTHR43244:SF1">
    <property type="entry name" value="5,10-METHYLENETETRAHYDROMETHANOPTERIN REDUCTASE"/>
    <property type="match status" value="1"/>
</dbReference>
<dbReference type="InterPro" id="IPR036661">
    <property type="entry name" value="Luciferase-like_sf"/>
</dbReference>
<organism evidence="3">
    <name type="scientific">marine metagenome</name>
    <dbReference type="NCBI Taxonomy" id="408172"/>
    <lineage>
        <taxon>unclassified sequences</taxon>
        <taxon>metagenomes</taxon>
        <taxon>ecological metagenomes</taxon>
    </lineage>
</organism>
<protein>
    <recommendedName>
        <fullName evidence="2">Luciferase-like domain-containing protein</fullName>
    </recommendedName>
</protein>
<dbReference type="Gene3D" id="3.20.20.30">
    <property type="entry name" value="Luciferase-like domain"/>
    <property type="match status" value="1"/>
</dbReference>
<dbReference type="SUPFAM" id="SSF51679">
    <property type="entry name" value="Bacterial luciferase-like"/>
    <property type="match status" value="1"/>
</dbReference>
<dbReference type="GO" id="GO:0016705">
    <property type="term" value="F:oxidoreductase activity, acting on paired donors, with incorporation or reduction of molecular oxygen"/>
    <property type="evidence" value="ECO:0007669"/>
    <property type="project" value="InterPro"/>
</dbReference>
<sequence>MALKDLEIGMHVFSQDVTTLIERIVEAEHVGIQTAWMTSGGPAPDPLAVFSAVARETSDINFGTSIVPTFPRHPIALAQGASVVDQLAPGRLKFGVGPSHKPAMEGMYAFEFIRPLQHLREYLTILSALLKEGKVSFQGKRLHAEAQLPGGPTEIKVMASALRANAFRLCGEIADGGISWVAPLPYLESVAVPALKEGARKNDREKPALIAHVPVVICDDPDAVWSAASGQFGFYPRLPFYSKMWQDAGFPEAADGEFSRSMCEALIIQGKENEVADRIRSLPNYGVDEMLASVVVLNDNGKTAQATIELLGSLASA</sequence>